<evidence type="ECO:0000256" key="3">
    <source>
        <dbReference type="ARBA" id="ARBA00022840"/>
    </source>
</evidence>
<evidence type="ECO:0000259" key="6">
    <source>
        <dbReference type="PROSITE" id="PS50011"/>
    </source>
</evidence>
<dbReference type="InterPro" id="IPR047173">
    <property type="entry name" value="STRAD_A/B-like"/>
</dbReference>
<evidence type="ECO:0000313" key="8">
    <source>
        <dbReference type="Proteomes" id="UP000184267"/>
    </source>
</evidence>
<evidence type="ECO:0000313" key="7">
    <source>
        <dbReference type="EMBL" id="OJT06163.1"/>
    </source>
</evidence>
<comment type="similarity">
    <text evidence="1">Belongs to the protein kinase superfamily. STE Ser/Thr protein kinase family. STE20 subfamily.</text>
</comment>
<keyword evidence="3 4" id="KW-0067">ATP-binding</keyword>
<dbReference type="EMBL" id="MNAD01001352">
    <property type="protein sequence ID" value="OJT06163.1"/>
    <property type="molecule type" value="Genomic_DNA"/>
</dbReference>
<dbReference type="PANTHER" id="PTHR48014">
    <property type="entry name" value="SERINE/THREONINE-PROTEIN KINASE FRAY2"/>
    <property type="match status" value="1"/>
</dbReference>
<dbReference type="InterPro" id="IPR011009">
    <property type="entry name" value="Kinase-like_dom_sf"/>
</dbReference>
<dbReference type="PROSITE" id="PS00107">
    <property type="entry name" value="PROTEIN_KINASE_ATP"/>
    <property type="match status" value="1"/>
</dbReference>
<proteinExistence type="inferred from homology"/>
<feature type="binding site" evidence="4">
    <location>
        <position position="451"/>
    </location>
    <ligand>
        <name>ATP</name>
        <dbReference type="ChEBI" id="CHEBI:30616"/>
    </ligand>
</feature>
<feature type="compositionally biased region" description="Basic residues" evidence="5">
    <location>
        <begin position="596"/>
        <end position="605"/>
    </location>
</feature>
<dbReference type="InterPro" id="IPR002921">
    <property type="entry name" value="Fungal_lipase-type"/>
</dbReference>
<sequence>MPSPPQQTKQNIRLAHVKQLAGLDGARAPLGAPKQPRDDDPSPTPDQLLPILLKWIGDNPAAVAAAKAARKFSSHYASRPNVDTVRRRSECTSTSPTGTPDWDTVFFTLVESVGMYLRKEEDVAQAILAARAGEYDRAITHLEASEELIHELAKALHCTCIQLCDFADKAPDGHFLSSGAYAGLFISNNADKPFAGIAFKGSSSDRDTWTDINWGPITPLRPDIAWGSQMHGGFYYNLFGNFTDDVEGVKIPFEVLLEQLTNAYNNHAKLHITGHSLGGGLCTLAYGEFLRREAEPVFAQFDLGDLYSFAAPRVCYQPFANEVNRRTQSLNGRRSFRIVNKQDPVPLIPPPSPPLAVVEDFPFIHVGGAWRITDNNPEKMDDEPPPVLPPSWDQIFATAVDHAQPRPHMQRSNKSSDYTIGPTIGFGASSIVYAALYQPADGGAPIPCALKVLDLDRLPPSALRLLQNETQLMSLSKHPNVLRVRGSWVDGHKLHIAMRLMNAGSVADVMRYAWPGGLEEEVIRCILKQALEGINYLHINGLMHRDVKAANLLVDDDGTVLLGDLGVAAFLWDHEDSPAPQPTKSRIVNFNPGPHPSHRHSHPHPRPQQNPSLHRPPLLGKRKSFVGTPCWMAPEVINGKQYDASADIWSFGITAVELAQGRAPRSRMDPHKVLVMTVTDEPPKLERNTGPNRYSSAFAEVVAMCLTKDPSKRPTAEALLQMGFFKGARKPNYLCSTILRGMPPLTQRQERRKQPSLLTHATMDSWDFSASLPSSPTTSVLGRQPRPRSAVPPGSVFEIEDGEGGGEHGASLDAGALLAEDAGGEAALEGHSKAAAYVQEVRAQNWSGHSRGLLARSRSGSSQSIHAARRHLDDDQHHTIDSIEEGAVAITADGGRVVDGERGVEGLPVVGSPKSAELAMLHVPLAPPPSTSPSGSSRSSVSGTSSSSPPGPSTPPQSFLGTAKTQPVRLWRKLAGKLDLDSDKEKDPASGPKPPPPTLKKAFGSVLGRSGSRTMSNPKSTQS</sequence>
<keyword evidence="7" id="KW-0808">Transferase</keyword>
<dbReference type="Pfam" id="PF00069">
    <property type="entry name" value="Pkinase"/>
    <property type="match status" value="2"/>
</dbReference>
<feature type="compositionally biased region" description="Low complexity" evidence="5">
    <location>
        <begin position="932"/>
        <end position="948"/>
    </location>
</feature>
<dbReference type="GO" id="GO:0006629">
    <property type="term" value="P:lipid metabolic process"/>
    <property type="evidence" value="ECO:0007669"/>
    <property type="project" value="InterPro"/>
</dbReference>
<keyword evidence="7" id="KW-0418">Kinase</keyword>
<feature type="compositionally biased region" description="Polar residues" evidence="5">
    <location>
        <begin position="1011"/>
        <end position="1023"/>
    </location>
</feature>
<feature type="compositionally biased region" description="Basic and acidic residues" evidence="5">
    <location>
        <begin position="976"/>
        <end position="988"/>
    </location>
</feature>
<feature type="region of interest" description="Disordered" evidence="5">
    <location>
        <begin position="924"/>
        <end position="1023"/>
    </location>
</feature>
<dbReference type="Pfam" id="PF01764">
    <property type="entry name" value="Lipase_3"/>
    <property type="match status" value="1"/>
</dbReference>
<dbReference type="AlphaFoldDB" id="A0A1M2VF54"/>
<dbReference type="SUPFAM" id="SSF53474">
    <property type="entry name" value="alpha/beta-Hydrolases"/>
    <property type="match status" value="1"/>
</dbReference>
<evidence type="ECO:0000256" key="1">
    <source>
        <dbReference type="ARBA" id="ARBA00008874"/>
    </source>
</evidence>
<evidence type="ECO:0000256" key="4">
    <source>
        <dbReference type="PROSITE-ProRule" id="PRU10141"/>
    </source>
</evidence>
<name>A0A1M2VF54_TRAPU</name>
<evidence type="ECO:0000256" key="2">
    <source>
        <dbReference type="ARBA" id="ARBA00022741"/>
    </source>
</evidence>
<feature type="compositionally biased region" description="Polar residues" evidence="5">
    <location>
        <begin position="771"/>
        <end position="781"/>
    </location>
</feature>
<dbReference type="GO" id="GO:0005524">
    <property type="term" value="F:ATP binding"/>
    <property type="evidence" value="ECO:0007669"/>
    <property type="project" value="UniProtKB-UniRule"/>
</dbReference>
<feature type="compositionally biased region" description="Low complexity" evidence="5">
    <location>
        <begin position="853"/>
        <end position="866"/>
    </location>
</feature>
<keyword evidence="2 4" id="KW-0547">Nucleotide-binding</keyword>
<dbReference type="InterPro" id="IPR017441">
    <property type="entry name" value="Protein_kinase_ATP_BS"/>
</dbReference>
<feature type="region of interest" description="Disordered" evidence="5">
    <location>
        <begin position="853"/>
        <end position="873"/>
    </location>
</feature>
<dbReference type="SUPFAM" id="SSF56112">
    <property type="entry name" value="Protein kinase-like (PK-like)"/>
    <property type="match status" value="1"/>
</dbReference>
<dbReference type="PROSITE" id="PS50011">
    <property type="entry name" value="PROTEIN_KINASE_DOM"/>
    <property type="match status" value="1"/>
</dbReference>
<feature type="region of interest" description="Disordered" evidence="5">
    <location>
        <begin position="767"/>
        <end position="811"/>
    </location>
</feature>
<comment type="caution">
    <text evidence="7">The sequence shown here is derived from an EMBL/GenBank/DDBJ whole genome shotgun (WGS) entry which is preliminary data.</text>
</comment>
<dbReference type="OrthoDB" id="248923at2759"/>
<dbReference type="STRING" id="154538.A0A1M2VF54"/>
<feature type="region of interest" description="Disordered" evidence="5">
    <location>
        <begin position="23"/>
        <end position="48"/>
    </location>
</feature>
<dbReference type="SMART" id="SM00220">
    <property type="entry name" value="S_TKc"/>
    <property type="match status" value="1"/>
</dbReference>
<dbReference type="Proteomes" id="UP000184267">
    <property type="component" value="Unassembled WGS sequence"/>
</dbReference>
<dbReference type="Gene3D" id="1.10.510.10">
    <property type="entry name" value="Transferase(Phosphotransferase) domain 1"/>
    <property type="match status" value="1"/>
</dbReference>
<feature type="region of interest" description="Disordered" evidence="5">
    <location>
        <begin position="577"/>
        <end position="619"/>
    </location>
</feature>
<feature type="domain" description="Protein kinase" evidence="6">
    <location>
        <begin position="418"/>
        <end position="725"/>
    </location>
</feature>
<organism evidence="7 8">
    <name type="scientific">Trametes pubescens</name>
    <name type="common">White-rot fungus</name>
    <dbReference type="NCBI Taxonomy" id="154538"/>
    <lineage>
        <taxon>Eukaryota</taxon>
        <taxon>Fungi</taxon>
        <taxon>Dikarya</taxon>
        <taxon>Basidiomycota</taxon>
        <taxon>Agaricomycotina</taxon>
        <taxon>Agaricomycetes</taxon>
        <taxon>Polyporales</taxon>
        <taxon>Polyporaceae</taxon>
        <taxon>Trametes</taxon>
    </lineage>
</organism>
<dbReference type="InterPro" id="IPR008271">
    <property type="entry name" value="Ser/Thr_kinase_AS"/>
</dbReference>
<dbReference type="InterPro" id="IPR029058">
    <property type="entry name" value="AB_hydrolase_fold"/>
</dbReference>
<dbReference type="PANTHER" id="PTHR48014:SF21">
    <property type="entry name" value="SERINE_THREONINE-PROTEIN KINASE FRAY2"/>
    <property type="match status" value="1"/>
</dbReference>
<protein>
    <submittedName>
        <fullName evidence="7">Serine/threonine-protein kinase fray2</fullName>
    </submittedName>
</protein>
<dbReference type="GO" id="GO:0043539">
    <property type="term" value="F:protein serine/threonine kinase activator activity"/>
    <property type="evidence" value="ECO:0007669"/>
    <property type="project" value="InterPro"/>
</dbReference>
<reference evidence="7 8" key="1">
    <citation type="submission" date="2016-10" db="EMBL/GenBank/DDBJ databases">
        <title>Genome sequence of the basidiomycete white-rot fungus Trametes pubescens.</title>
        <authorList>
            <person name="Makela M.R."/>
            <person name="Granchi Z."/>
            <person name="Peng M."/>
            <person name="De Vries R.P."/>
            <person name="Grigoriev I."/>
            <person name="Riley R."/>
            <person name="Hilden K."/>
        </authorList>
    </citation>
    <scope>NUCLEOTIDE SEQUENCE [LARGE SCALE GENOMIC DNA]</scope>
    <source>
        <strain evidence="7 8">FBCC735</strain>
    </source>
</reference>
<gene>
    <name evidence="7" type="ORF">TRAPUB_2987</name>
</gene>
<accession>A0A1M2VF54</accession>
<dbReference type="InterPro" id="IPR000719">
    <property type="entry name" value="Prot_kinase_dom"/>
</dbReference>
<dbReference type="Gene3D" id="3.40.50.1820">
    <property type="entry name" value="alpha/beta hydrolase"/>
    <property type="match status" value="1"/>
</dbReference>
<dbReference type="Gene3D" id="3.30.200.20">
    <property type="entry name" value="Phosphorylase Kinase, domain 1"/>
    <property type="match status" value="1"/>
</dbReference>
<evidence type="ECO:0000256" key="5">
    <source>
        <dbReference type="SAM" id="MobiDB-lite"/>
    </source>
</evidence>
<dbReference type="PROSITE" id="PS00108">
    <property type="entry name" value="PROTEIN_KINASE_ST"/>
    <property type="match status" value="1"/>
</dbReference>
<dbReference type="GO" id="GO:0004672">
    <property type="term" value="F:protein kinase activity"/>
    <property type="evidence" value="ECO:0007669"/>
    <property type="project" value="InterPro"/>
</dbReference>
<keyword evidence="8" id="KW-1185">Reference proteome</keyword>